<comment type="caution">
    <text evidence="4">The sequence shown here is derived from an EMBL/GenBank/DDBJ whole genome shotgun (WGS) entry which is preliminary data.</text>
</comment>
<name>A0A9W8NLZ4_9PEZI</name>
<dbReference type="Gene3D" id="1.20.1610.10">
    <property type="entry name" value="alpha-1,2-mannosidases domains"/>
    <property type="match status" value="1"/>
</dbReference>
<dbReference type="InterPro" id="IPR012939">
    <property type="entry name" value="Glyco_hydro_92"/>
</dbReference>
<feature type="compositionally biased region" description="Low complexity" evidence="2">
    <location>
        <begin position="101"/>
        <end position="113"/>
    </location>
</feature>
<dbReference type="Pfam" id="PF17678">
    <property type="entry name" value="Glyco_hydro_92N"/>
    <property type="match status" value="1"/>
</dbReference>
<feature type="region of interest" description="Disordered" evidence="2">
    <location>
        <begin position="64"/>
        <end position="128"/>
    </location>
</feature>
<dbReference type="GO" id="GO:0030246">
    <property type="term" value="F:carbohydrate binding"/>
    <property type="evidence" value="ECO:0007669"/>
    <property type="project" value="InterPro"/>
</dbReference>
<keyword evidence="5" id="KW-1185">Reference proteome</keyword>
<dbReference type="InterPro" id="IPR008928">
    <property type="entry name" value="6-hairpin_glycosidase_sf"/>
</dbReference>
<evidence type="ECO:0000313" key="4">
    <source>
        <dbReference type="EMBL" id="KAJ3579648.1"/>
    </source>
</evidence>
<dbReference type="GO" id="GO:0008270">
    <property type="term" value="F:zinc ion binding"/>
    <property type="evidence" value="ECO:0007669"/>
    <property type="project" value="InterPro"/>
</dbReference>
<dbReference type="VEuPathDB" id="FungiDB:F4678DRAFT_148442"/>
<dbReference type="GO" id="GO:0006516">
    <property type="term" value="P:glycoprotein catabolic process"/>
    <property type="evidence" value="ECO:0007669"/>
    <property type="project" value="TreeGrafter"/>
</dbReference>
<evidence type="ECO:0000256" key="1">
    <source>
        <dbReference type="ARBA" id="ARBA00023242"/>
    </source>
</evidence>
<dbReference type="GO" id="GO:0000981">
    <property type="term" value="F:DNA-binding transcription factor activity, RNA polymerase II-specific"/>
    <property type="evidence" value="ECO:0007669"/>
    <property type="project" value="InterPro"/>
</dbReference>
<dbReference type="GO" id="GO:0005634">
    <property type="term" value="C:nucleus"/>
    <property type="evidence" value="ECO:0007669"/>
    <property type="project" value="TreeGrafter"/>
</dbReference>
<dbReference type="PROSITE" id="PS00463">
    <property type="entry name" value="ZN2_CY6_FUNGAL_1"/>
    <property type="match status" value="1"/>
</dbReference>
<dbReference type="InterPro" id="IPR005887">
    <property type="entry name" value="GH92_a_mannosidase_put"/>
</dbReference>
<sequence>MPPRRSHKKSRAGCRRCKVRKIKCDEVHPRCGNCSKHGVSCDFEHPNIRDTHAPKAACTIDTAAGAPTETPRPASSSASASASAHSPVAHSEKSPTNASDTTTPTVTGSTPAPIYKTPEPLPLSSTTTKKNRMLELKLLHNFTTVTAKTLSVSSPVLEKIWRETVPELAFSSASYLADTLLAVSALHLRSSSPHDRELIRASHSYMASACSEYGACLSKGVTESNAEALFLTSALIAFQSTASRIFTRDDINDRTSGYSLPLSWFHSFQGVKAVVAATWQWLRISTIVIPIIESQPALNLDLSGHPTFFSNLMVGLDDEIAKFESDPATHLETRSAYQHAIAVLDWAHKIPYTGAPLVFLATVSRRFIELLEARRPRALAILASYFALLKCLDDVWWLKGVARREIMGIVSLFDPDDDEWWPRLQWPLRIALHEHSIIPPQVWGRDWAVKTTSTSTSGGFVSHIELLSDMFSSMPQMNGATPDLEPAHQYIVEQQDAELKPGRPDLALCSGHSTSRGRQIGAVKLYAAPQGRIWELFDVLCPSNGCVVREYMAKLKLGTTLNASHKTSTPFGHNITWIDGIMKPKTLWLSACFYSTFTLAHPNGGQKESSNGDHLVKPTYHNDAGVLKFVNPHIGTYGTSPNDNGGMIPSVSVPFGMTRWTPQTRENYISQVPYHDNDSFVHGFQATHQPAIWMGELGQTVIMPGWTNEIRPAFEQRGLAFNKEDEVSTPYVYEVLLDADTEGEHDWDLTEEAAGEGPVPGGAGGVPDDVRAGGNGRAQKRSATRELYKRSIRTAMSALGHTSHLRFDYETACSSSGASDDASASPYVFIQTTRQNWTGHIDIDPGRREISGRNPQRQDYRLGPDKPASFSGYFVSRFSEPFASYGTTMGRNISEGNRNASSENLGAYVQFSPNATRIEVRTGISFVGVEQARRNLDLEIPDGTSFEDTIEQAKAAWLEKLGRVTIDGVNSTDEEHDQRTIWYTGLFHALQYPNDYSEPIGIRPDSPRIFYNGYTDSIHTSNDSYYQSWSIWDTYRAEHSLLTIFAPERVNVMMRSLLNIFDWSGRLPMWANMVETNIMIATNADVVLANALSRGFRSFNISKAWEAVRKDAYEPPERDTELLYYDREPDTPYEVRAGLTSYMEHGWVDNDGWAEAASRTLDYAFNDAACAIVARLAGQHEAAEALEQRAKNYANLWNSNTQFMQARNANGSFANETWGWTEGDKWAYTFDVPHDVEGLADLFQGGRAGMKTKLDEHFNGGHNMHSNEPSHNIPYLYSLIGYPGAAAERIRSIAWDNYNATSAGLSGNEDLGQMSAWYVFSALGFYPVNSAGDEYVVGSPFFEKVTIRLPRGVATGGKIGGKGDEERELVISAPGASTKPYVKGLSIDGKTKEVPVITHEELVNAEIILFEMSDMPSDWGSGGQVS</sequence>
<feature type="compositionally biased region" description="Low complexity" evidence="2">
    <location>
        <begin position="73"/>
        <end position="89"/>
    </location>
</feature>
<proteinExistence type="predicted"/>
<dbReference type="Gene3D" id="1.20.1050.60">
    <property type="entry name" value="alpha-1,2-mannosidase"/>
    <property type="match status" value="1"/>
</dbReference>
<dbReference type="EMBL" id="JANPWZ010000072">
    <property type="protein sequence ID" value="KAJ3579648.1"/>
    <property type="molecule type" value="Genomic_DNA"/>
</dbReference>
<gene>
    <name evidence="4" type="ORF">NPX13_g910</name>
</gene>
<evidence type="ECO:0000256" key="2">
    <source>
        <dbReference type="SAM" id="MobiDB-lite"/>
    </source>
</evidence>
<dbReference type="InterPro" id="IPR001138">
    <property type="entry name" value="Zn2Cys6_DnaBD"/>
</dbReference>
<dbReference type="GO" id="GO:0005829">
    <property type="term" value="C:cytosol"/>
    <property type="evidence" value="ECO:0007669"/>
    <property type="project" value="TreeGrafter"/>
</dbReference>
<dbReference type="NCBIfam" id="TIGR01180">
    <property type="entry name" value="aman2_put"/>
    <property type="match status" value="1"/>
</dbReference>
<protein>
    <recommendedName>
        <fullName evidence="3">Zn(2)-C6 fungal-type domain-containing protein</fullName>
    </recommendedName>
</protein>
<dbReference type="InterPro" id="IPR041371">
    <property type="entry name" value="GH92_N"/>
</dbReference>
<dbReference type="GO" id="GO:0005975">
    <property type="term" value="P:carbohydrate metabolic process"/>
    <property type="evidence" value="ECO:0007669"/>
    <property type="project" value="InterPro"/>
</dbReference>
<dbReference type="PANTHER" id="PTHR12143:SF43">
    <property type="entry name" value="PUTATIVE-RELATED"/>
    <property type="match status" value="1"/>
</dbReference>
<dbReference type="SUPFAM" id="SSF48208">
    <property type="entry name" value="Six-hairpin glycosidases"/>
    <property type="match status" value="1"/>
</dbReference>
<organism evidence="4 5">
    <name type="scientific">Xylaria arbuscula</name>
    <dbReference type="NCBI Taxonomy" id="114810"/>
    <lineage>
        <taxon>Eukaryota</taxon>
        <taxon>Fungi</taxon>
        <taxon>Dikarya</taxon>
        <taxon>Ascomycota</taxon>
        <taxon>Pezizomycotina</taxon>
        <taxon>Sordariomycetes</taxon>
        <taxon>Xylariomycetidae</taxon>
        <taxon>Xylariales</taxon>
        <taxon>Xylariaceae</taxon>
        <taxon>Xylaria</taxon>
    </lineage>
</organism>
<feature type="region of interest" description="Disordered" evidence="2">
    <location>
        <begin position="752"/>
        <end position="785"/>
    </location>
</feature>
<dbReference type="InterPro" id="IPR036864">
    <property type="entry name" value="Zn2-C6_fun-type_DNA-bd_sf"/>
</dbReference>
<dbReference type="VEuPathDB" id="FungiDB:F4678DRAFT_462943"/>
<evidence type="ECO:0000313" key="5">
    <source>
        <dbReference type="Proteomes" id="UP001148614"/>
    </source>
</evidence>
<feature type="domain" description="Zn(2)-C6 fungal-type" evidence="3">
    <location>
        <begin position="13"/>
        <end position="43"/>
    </location>
</feature>
<accession>A0A9W8NLZ4</accession>
<dbReference type="InterPro" id="IPR050883">
    <property type="entry name" value="PNGase"/>
</dbReference>
<dbReference type="InterPro" id="IPR014718">
    <property type="entry name" value="GH-type_carb-bd"/>
</dbReference>
<dbReference type="Gene3D" id="3.30.2080.10">
    <property type="entry name" value="GH92 mannosidase domain"/>
    <property type="match status" value="1"/>
</dbReference>
<dbReference type="SMART" id="SM00066">
    <property type="entry name" value="GAL4"/>
    <property type="match status" value="1"/>
</dbReference>
<dbReference type="Pfam" id="PF00172">
    <property type="entry name" value="Zn_clus"/>
    <property type="match status" value="1"/>
</dbReference>
<keyword evidence="1" id="KW-0539">Nucleus</keyword>
<dbReference type="CDD" id="cd00067">
    <property type="entry name" value="GAL4"/>
    <property type="match status" value="1"/>
</dbReference>
<dbReference type="Gene3D" id="2.70.98.10">
    <property type="match status" value="2"/>
</dbReference>
<dbReference type="Pfam" id="PF07971">
    <property type="entry name" value="Glyco_hydro_92"/>
    <property type="match status" value="1"/>
</dbReference>
<dbReference type="GO" id="GO:0000224">
    <property type="term" value="F:peptide-N4-(N-acetyl-beta-glucosaminyl)asparagine amidase activity"/>
    <property type="evidence" value="ECO:0007669"/>
    <property type="project" value="TreeGrafter"/>
</dbReference>
<dbReference type="Proteomes" id="UP001148614">
    <property type="component" value="Unassembled WGS sequence"/>
</dbReference>
<evidence type="ECO:0000259" key="3">
    <source>
        <dbReference type="PROSITE" id="PS50048"/>
    </source>
</evidence>
<dbReference type="PANTHER" id="PTHR12143">
    <property type="entry name" value="PEPTIDE N-GLYCANASE PNGASE -RELATED"/>
    <property type="match status" value="1"/>
</dbReference>
<dbReference type="SUPFAM" id="SSF57701">
    <property type="entry name" value="Zn2/Cys6 DNA-binding domain"/>
    <property type="match status" value="1"/>
</dbReference>
<reference evidence="4" key="1">
    <citation type="submission" date="2022-07" db="EMBL/GenBank/DDBJ databases">
        <title>Genome Sequence of Xylaria arbuscula.</title>
        <authorList>
            <person name="Buettner E."/>
        </authorList>
    </citation>
    <scope>NUCLEOTIDE SEQUENCE</scope>
    <source>
        <strain evidence="4">VT107</strain>
    </source>
</reference>
<dbReference type="PROSITE" id="PS50048">
    <property type="entry name" value="ZN2_CY6_FUNGAL_2"/>
    <property type="match status" value="1"/>
</dbReference>
<dbReference type="Gene3D" id="4.10.240.10">
    <property type="entry name" value="Zn(2)-C6 fungal-type DNA-binding domain"/>
    <property type="match status" value="1"/>
</dbReference>